<evidence type="ECO:0000256" key="1">
    <source>
        <dbReference type="SAM" id="MobiDB-lite"/>
    </source>
</evidence>
<feature type="region of interest" description="Disordered" evidence="1">
    <location>
        <begin position="452"/>
        <end position="489"/>
    </location>
</feature>
<dbReference type="VEuPathDB" id="FungiDB:I7I53_01227"/>
<evidence type="ECO:0000313" key="3">
    <source>
        <dbReference type="Proteomes" id="UP000663419"/>
    </source>
</evidence>
<feature type="region of interest" description="Disordered" evidence="1">
    <location>
        <begin position="550"/>
        <end position="618"/>
    </location>
</feature>
<feature type="compositionally biased region" description="Basic and acidic residues" evidence="1">
    <location>
        <begin position="571"/>
        <end position="583"/>
    </location>
</feature>
<feature type="region of interest" description="Disordered" evidence="1">
    <location>
        <begin position="388"/>
        <end position="408"/>
    </location>
</feature>
<organism evidence="2 3">
    <name type="scientific">Ajellomyces capsulatus (strain H88)</name>
    <name type="common">Darling's disease fungus</name>
    <name type="synonym">Histoplasma capsulatum</name>
    <dbReference type="NCBI Taxonomy" id="544711"/>
    <lineage>
        <taxon>Eukaryota</taxon>
        <taxon>Fungi</taxon>
        <taxon>Dikarya</taxon>
        <taxon>Ascomycota</taxon>
        <taxon>Pezizomycotina</taxon>
        <taxon>Eurotiomycetes</taxon>
        <taxon>Eurotiomycetidae</taxon>
        <taxon>Onygenales</taxon>
        <taxon>Ajellomycetaceae</taxon>
        <taxon>Histoplasma</taxon>
    </lineage>
</organism>
<sequence length="618" mass="69722">MGMADCIISCCGWASVKPVVNTMRPGIPAAPFPLSPSSPSALFVCSSSTSLRLSSQSLPPYTESPTELHAHIDENRCGKHRQSKWIYSYERLAPLYNPYTPLIFMMSTVERSLMRASSMTTSPRLSTKRESTPPSVSDPALLHIHDRLHQIDAKVVDLRSSILTPDEYVDRRNRQDEFIRREFDGQRQVCSRIELNVGRTKNDVTQLKDGLTQLKSEMLQLRTHVSQLGSKEAYLQSDITQLQSDVNQLQLDVQKLHTDVCATRTDLSQIQTIVSQLRIDLMTLQRETSQNFGLVFSRFSAMESRMKHMERTRFNSLAQTIHAPITPVPLVEDDGSVRWPEYFPRTVWKFWCLKKRNRIHRLVELADFYELEGYQYWGRMPHAHDSTFATDGNMSDSSDSSDLPSDLTRAEAARQYPEACHQALAATLGLVYYKIRNEVGEGPLGHHVSAAHKRMQDEVTSINSSSKQKPAKLSRRSNESSPTNLHRIHIGPALDAKSIVSEGLDRLGWNVHGSQMSDDTMSKLKGIVSDEVNSILLHALERGRIRLQPGALEPPQQSPTNFSKLNIRSRPNFDESPGTHDDEMVTVSNTVPTEIISPRSPDEGRQWIPGRMSETPSP</sequence>
<proteinExistence type="predicted"/>
<dbReference type="Gene3D" id="1.20.5.170">
    <property type="match status" value="1"/>
</dbReference>
<reference evidence="2" key="1">
    <citation type="submission" date="2021-01" db="EMBL/GenBank/DDBJ databases">
        <title>Chromosome-level genome assembly of a human fungal pathogen reveals clustering of transcriptionally co-regulated genes.</title>
        <authorList>
            <person name="Voorhies M."/>
            <person name="Cohen S."/>
            <person name="Shea T.P."/>
            <person name="Petrus S."/>
            <person name="Munoz J.F."/>
            <person name="Poplawski S."/>
            <person name="Goldman W.E."/>
            <person name="Michael T."/>
            <person name="Cuomo C.A."/>
            <person name="Sil A."/>
            <person name="Beyhan S."/>
        </authorList>
    </citation>
    <scope>NUCLEOTIDE SEQUENCE</scope>
    <source>
        <strain evidence="2">H88</strain>
    </source>
</reference>
<feature type="compositionally biased region" description="Polar residues" evidence="1">
    <location>
        <begin position="458"/>
        <end position="468"/>
    </location>
</feature>
<accession>A0A8A1LIJ0</accession>
<dbReference type="AlphaFoldDB" id="A0A8A1LIJ0"/>
<dbReference type="Proteomes" id="UP000663419">
    <property type="component" value="Chromosome 3"/>
</dbReference>
<feature type="compositionally biased region" description="Low complexity" evidence="1">
    <location>
        <begin position="395"/>
        <end position="407"/>
    </location>
</feature>
<feature type="region of interest" description="Disordered" evidence="1">
    <location>
        <begin position="118"/>
        <end position="138"/>
    </location>
</feature>
<dbReference type="EMBL" id="CP069104">
    <property type="protein sequence ID" value="QSS53839.1"/>
    <property type="molecule type" value="Genomic_DNA"/>
</dbReference>
<evidence type="ECO:0000313" key="2">
    <source>
        <dbReference type="EMBL" id="QSS53839.1"/>
    </source>
</evidence>
<name>A0A8A1LIJ0_AJEC8</name>
<gene>
    <name evidence="2" type="ORF">I7I53_01227</name>
</gene>
<protein>
    <submittedName>
        <fullName evidence="2">Uncharacterized protein</fullName>
    </submittedName>
</protein>